<dbReference type="SUPFAM" id="SSF69118">
    <property type="entry name" value="AhpD-like"/>
    <property type="match status" value="1"/>
</dbReference>
<dbReference type="EMBL" id="FR839630">
    <property type="protein sequence ID" value="SCV12266.1"/>
    <property type="molecule type" value="Genomic_DNA"/>
</dbReference>
<dbReference type="Gene3D" id="1.20.1290.10">
    <property type="entry name" value="AhpD-like"/>
    <property type="match status" value="1"/>
</dbReference>
<keyword evidence="3" id="KW-1185">Reference proteome</keyword>
<dbReference type="Pfam" id="PF02627">
    <property type="entry name" value="CMD"/>
    <property type="match status" value="1"/>
</dbReference>
<dbReference type="GO" id="GO:0051920">
    <property type="term" value="F:peroxiredoxin activity"/>
    <property type="evidence" value="ECO:0007669"/>
    <property type="project" value="InterPro"/>
</dbReference>
<dbReference type="InterPro" id="IPR029032">
    <property type="entry name" value="AhpD-like"/>
</dbReference>
<sequence>MSVITPQRLVHLSTQYKSLTDSWFLISIVALNICNLPEEIPKVYHYALELYANNGSPTIQTAERSLKTCQTLIDRYAVSLEFQNDKDLIKQKHVTSRAREALLKSAALGGLPKCINSMMLLKEATPLSLRETAVKRDFLLSEEAVRTERERGRQFWNSVYGKISNRVMGQMNTAYPDLWHYTFNHVYAPLLSFTDVLSVKETSLVVISCLIPQDVNPQLKGHLKGAVNNGCTLEEIRDARLLTIQLSNWCGVKWKGEVASL</sequence>
<evidence type="ECO:0000259" key="1">
    <source>
        <dbReference type="Pfam" id="PF02627"/>
    </source>
</evidence>
<reference evidence="2 3" key="2">
    <citation type="journal article" date="2016" name="FEMS Yeast Res.">
        <title>Curation of the genome annotation of Pichia pastoris (Komagataella phaffii) CBS7435 from gene level to protein function.</title>
        <authorList>
            <person name="Valli M."/>
            <person name="Tatto N.E."/>
            <person name="Peymann A."/>
            <person name="Gruber C."/>
            <person name="Landes N."/>
            <person name="Ekker H."/>
            <person name="Thallinger G.G."/>
            <person name="Mattanovich D."/>
            <person name="Gasser B."/>
            <person name="Graf A.B."/>
        </authorList>
    </citation>
    <scope>GENOME REANNOTATION</scope>
    <source>
        <strain evidence="2 3">ATCC 76273 / CBS 7435 / CECT 11047 / NRRL Y-11430 / Wegner 21-1</strain>
    </source>
</reference>
<accession>A0A1G4KQH5</accession>
<dbReference type="InterPro" id="IPR052999">
    <property type="entry name" value="PTS1_Protein"/>
</dbReference>
<organism evidence="2 3">
    <name type="scientific">Komagataella phaffii (strain ATCC 76273 / CBS 7435 / CECT 11047 / NRRL Y-11430 / Wegner 21-1)</name>
    <name type="common">Yeast</name>
    <name type="synonym">Pichia pastoris</name>
    <dbReference type="NCBI Taxonomy" id="981350"/>
    <lineage>
        <taxon>Eukaryota</taxon>
        <taxon>Fungi</taxon>
        <taxon>Dikarya</taxon>
        <taxon>Ascomycota</taxon>
        <taxon>Saccharomycotina</taxon>
        <taxon>Pichiomycetes</taxon>
        <taxon>Pichiales</taxon>
        <taxon>Pichiaceae</taxon>
        <taxon>Komagataella</taxon>
    </lineage>
</organism>
<name>A0A1G4KQH5_KOMPC</name>
<dbReference type="PANTHER" id="PTHR28180:SF2">
    <property type="entry name" value="PEROXISOMAL PROTEIN 2"/>
    <property type="match status" value="1"/>
</dbReference>
<dbReference type="Proteomes" id="UP000006853">
    <property type="component" value="Chromosome 3"/>
</dbReference>
<evidence type="ECO:0000313" key="3">
    <source>
        <dbReference type="Proteomes" id="UP000006853"/>
    </source>
</evidence>
<proteinExistence type="predicted"/>
<dbReference type="AlphaFoldDB" id="A0A1G4KQH5"/>
<protein>
    <recommendedName>
        <fullName evidence="1">Carboxymuconolactone decarboxylase-like domain-containing protein</fullName>
    </recommendedName>
</protein>
<reference evidence="2 3" key="1">
    <citation type="journal article" date="2011" name="J. Biotechnol.">
        <title>High-quality genome sequence of Pichia pastoris CBS7435.</title>
        <authorList>
            <person name="Kuberl A."/>
            <person name="Schneider J."/>
            <person name="Thallinger G.G."/>
            <person name="Anderl I."/>
            <person name="Wibberg D."/>
            <person name="Hajek T."/>
            <person name="Jaenicke S."/>
            <person name="Brinkrolf K."/>
            <person name="Goesmann A."/>
            <person name="Szczepanowski R."/>
            <person name="Puhler A."/>
            <person name="Schwab H."/>
            <person name="Glieder A."/>
            <person name="Pichler H."/>
        </authorList>
    </citation>
    <scope>NUCLEOTIDE SEQUENCE [LARGE SCALE GENOMIC DNA]</scope>
    <source>
        <strain evidence="3">ATCC 76273 / CBS 7435 / CECT 11047 / NRRL Y-11430 / Wegner 21-1</strain>
    </source>
</reference>
<feature type="domain" description="Carboxymuconolactone decarboxylase-like" evidence="1">
    <location>
        <begin position="190"/>
        <end position="244"/>
    </location>
</feature>
<dbReference type="InterPro" id="IPR003779">
    <property type="entry name" value="CMD-like"/>
</dbReference>
<gene>
    <name evidence="2" type="ordered locus">PP7435_Chr3-2337</name>
</gene>
<evidence type="ECO:0000313" key="2">
    <source>
        <dbReference type="EMBL" id="SCV12266.1"/>
    </source>
</evidence>
<dbReference type="PANTHER" id="PTHR28180">
    <property type="entry name" value="CONSERVED MITOCHONDRIAL PROTEIN-RELATED"/>
    <property type="match status" value="1"/>
</dbReference>